<dbReference type="SUPFAM" id="SSF47616">
    <property type="entry name" value="GST C-terminal domain-like"/>
    <property type="match status" value="1"/>
</dbReference>
<comment type="caution">
    <text evidence="3">The sequence shown here is derived from an EMBL/GenBank/DDBJ whole genome shotgun (WGS) entry which is preliminary data.</text>
</comment>
<evidence type="ECO:0008006" key="5">
    <source>
        <dbReference type="Google" id="ProtNLM"/>
    </source>
</evidence>
<sequence>MVSDINIIYLPTSPWSVKVLWAFDLLGVEINKYDVYTPVRDEYWLRWKTGKYTGTITAPVLLYKDDQQNSSIIFESAEMVEFADKIRAADKPSLLPEQFKNDIIEWNNMIDSMQNSQRALTFQKIISSDEEALLSKLPSFFKSSYTLWLGKRLATNTFKGLASKYPAGTPEQCQQDTHDALQKIRTRLQENKSGYLFGDSITYADLNTVIAFQGIKPVDEHILPMDPYLRRNMTYLEIADQYRDLIEWRDTIIQNHFKVNIERLVQH</sequence>
<accession>A0AAW2ZC56</accession>
<dbReference type="Gene3D" id="3.40.30.10">
    <property type="entry name" value="Glutaredoxin"/>
    <property type="match status" value="1"/>
</dbReference>
<dbReference type="Gene3D" id="1.20.1050.10">
    <property type="match status" value="1"/>
</dbReference>
<dbReference type="AlphaFoldDB" id="A0AAW2ZC56"/>
<gene>
    <name evidence="3" type="ORF">AKO1_001941</name>
</gene>
<evidence type="ECO:0000259" key="1">
    <source>
        <dbReference type="Pfam" id="PF13409"/>
    </source>
</evidence>
<dbReference type="InterPro" id="IPR004045">
    <property type="entry name" value="Glutathione_S-Trfase_N"/>
</dbReference>
<feature type="domain" description="Glutathione S-transferase C-terminal" evidence="2">
    <location>
        <begin position="175"/>
        <end position="217"/>
    </location>
</feature>
<evidence type="ECO:0000259" key="2">
    <source>
        <dbReference type="Pfam" id="PF14497"/>
    </source>
</evidence>
<dbReference type="Pfam" id="PF13409">
    <property type="entry name" value="GST_N_2"/>
    <property type="match status" value="1"/>
</dbReference>
<dbReference type="InterPro" id="IPR004046">
    <property type="entry name" value="GST_C"/>
</dbReference>
<evidence type="ECO:0000313" key="4">
    <source>
        <dbReference type="Proteomes" id="UP001431209"/>
    </source>
</evidence>
<dbReference type="InterPro" id="IPR036249">
    <property type="entry name" value="Thioredoxin-like_sf"/>
</dbReference>
<feature type="domain" description="GST N-terminal" evidence="1">
    <location>
        <begin position="12"/>
        <end position="85"/>
    </location>
</feature>
<keyword evidence="4" id="KW-1185">Reference proteome</keyword>
<dbReference type="SUPFAM" id="SSF52833">
    <property type="entry name" value="Thioredoxin-like"/>
    <property type="match status" value="1"/>
</dbReference>
<proteinExistence type="predicted"/>
<dbReference type="InterPro" id="IPR036282">
    <property type="entry name" value="Glutathione-S-Trfase_C_sf"/>
</dbReference>
<protein>
    <recommendedName>
        <fullName evidence="5">Glutathione S-transferase</fullName>
    </recommendedName>
</protein>
<dbReference type="CDD" id="cd00570">
    <property type="entry name" value="GST_N_family"/>
    <property type="match status" value="1"/>
</dbReference>
<dbReference type="Pfam" id="PF14497">
    <property type="entry name" value="GST_C_3"/>
    <property type="match status" value="1"/>
</dbReference>
<name>A0AAW2ZC56_9EUKA</name>
<evidence type="ECO:0000313" key="3">
    <source>
        <dbReference type="EMBL" id="KAL0486306.1"/>
    </source>
</evidence>
<reference evidence="3 4" key="1">
    <citation type="submission" date="2024-03" db="EMBL/GenBank/DDBJ databases">
        <title>The Acrasis kona genome and developmental transcriptomes reveal deep origins of eukaryotic multicellular pathways.</title>
        <authorList>
            <person name="Sheikh S."/>
            <person name="Fu C.-J."/>
            <person name="Brown M.W."/>
            <person name="Baldauf S.L."/>
        </authorList>
    </citation>
    <scope>NUCLEOTIDE SEQUENCE [LARGE SCALE GENOMIC DNA]</scope>
    <source>
        <strain evidence="3 4">ATCC MYA-3509</strain>
    </source>
</reference>
<dbReference type="Proteomes" id="UP001431209">
    <property type="component" value="Unassembled WGS sequence"/>
</dbReference>
<organism evidence="3 4">
    <name type="scientific">Acrasis kona</name>
    <dbReference type="NCBI Taxonomy" id="1008807"/>
    <lineage>
        <taxon>Eukaryota</taxon>
        <taxon>Discoba</taxon>
        <taxon>Heterolobosea</taxon>
        <taxon>Tetramitia</taxon>
        <taxon>Eutetramitia</taxon>
        <taxon>Acrasidae</taxon>
        <taxon>Acrasis</taxon>
    </lineage>
</organism>
<dbReference type="EMBL" id="JAOPGA020001215">
    <property type="protein sequence ID" value="KAL0486306.1"/>
    <property type="molecule type" value="Genomic_DNA"/>
</dbReference>